<reference evidence="1 2" key="1">
    <citation type="submission" date="2017-03" db="EMBL/GenBank/DDBJ databases">
        <title>Draft genome sequence of Streptomyces scabrisporus NF3, endophyte isolated from Amphipterygium adstringens.</title>
        <authorList>
            <person name="Vazquez M."/>
            <person name="Ceapa C.D."/>
            <person name="Rodriguez Luna D."/>
            <person name="Sanchez Esquivel S."/>
        </authorList>
    </citation>
    <scope>NUCLEOTIDE SEQUENCE [LARGE SCALE GENOMIC DNA]</scope>
    <source>
        <strain evidence="1 2">NF3</strain>
    </source>
</reference>
<keyword evidence="2" id="KW-1185">Reference proteome</keyword>
<dbReference type="EMBL" id="MWQN01000001">
    <property type="protein sequence ID" value="OPC84039.1"/>
    <property type="molecule type" value="Genomic_DNA"/>
</dbReference>
<dbReference type="STRING" id="159449.B4N89_26680"/>
<name>A0A1T3P4L1_9ACTN</name>
<protein>
    <submittedName>
        <fullName evidence="1">Uncharacterized protein</fullName>
    </submittedName>
</protein>
<proteinExistence type="predicted"/>
<evidence type="ECO:0000313" key="2">
    <source>
        <dbReference type="Proteomes" id="UP000190037"/>
    </source>
</evidence>
<comment type="caution">
    <text evidence="1">The sequence shown here is derived from an EMBL/GenBank/DDBJ whole genome shotgun (WGS) entry which is preliminary data.</text>
</comment>
<dbReference type="AlphaFoldDB" id="A0A1T3P4L1"/>
<organism evidence="1 2">
    <name type="scientific">Embleya scabrispora</name>
    <dbReference type="NCBI Taxonomy" id="159449"/>
    <lineage>
        <taxon>Bacteria</taxon>
        <taxon>Bacillati</taxon>
        <taxon>Actinomycetota</taxon>
        <taxon>Actinomycetes</taxon>
        <taxon>Kitasatosporales</taxon>
        <taxon>Streptomycetaceae</taxon>
        <taxon>Embleya</taxon>
    </lineage>
</organism>
<accession>A0A1T3P4L1</accession>
<dbReference type="Proteomes" id="UP000190037">
    <property type="component" value="Unassembled WGS sequence"/>
</dbReference>
<evidence type="ECO:0000313" key="1">
    <source>
        <dbReference type="EMBL" id="OPC84039.1"/>
    </source>
</evidence>
<gene>
    <name evidence="1" type="ORF">B4N89_26680</name>
</gene>
<sequence length="83" mass="8623">MGPFVDGFGHEFAALARTDSGDAVVPKARPPEPGIRRMSFDAPGAAADEIDHDPAPGVVESSAPRGRAVLRRAATRAEGSARK</sequence>